<reference evidence="1" key="2">
    <citation type="submission" date="2012-06" db="EMBL/GenBank/DDBJ databases">
        <authorList>
            <person name="Yu Y."/>
            <person name="Currie J."/>
            <person name="Lomeli R."/>
            <person name="Angelova A."/>
            <person name="Collura K."/>
            <person name="Wissotski M."/>
            <person name="Campos D."/>
            <person name="Kudrna D."/>
            <person name="Golser W."/>
            <person name="Ashely E."/>
            <person name="Descour A."/>
            <person name="Fernandes J."/>
            <person name="Soderlund C."/>
            <person name="Walbot V."/>
        </authorList>
    </citation>
    <scope>NUCLEOTIDE SEQUENCE</scope>
    <source>
        <strain evidence="1">B73</strain>
    </source>
</reference>
<sequence length="91" mass="10078">MLVVVRRGLALPKSMRHQLTGSKRGGELATCCCLLGNDGDLLLSAGERRCRDAACWCGRRCTRDACRLELDRWMDRGRPHADWISSSLGGC</sequence>
<protein>
    <submittedName>
        <fullName evidence="1">Uncharacterized protein</fullName>
    </submittedName>
</protein>
<name>C4J6Z5_MAIZE</name>
<dbReference type="AlphaFoldDB" id="C4J6Z5"/>
<accession>C4J6Z5</accession>
<organism evidence="1">
    <name type="scientific">Zea mays</name>
    <name type="common">Maize</name>
    <dbReference type="NCBI Taxonomy" id="4577"/>
    <lineage>
        <taxon>Eukaryota</taxon>
        <taxon>Viridiplantae</taxon>
        <taxon>Streptophyta</taxon>
        <taxon>Embryophyta</taxon>
        <taxon>Tracheophyta</taxon>
        <taxon>Spermatophyta</taxon>
        <taxon>Magnoliopsida</taxon>
        <taxon>Liliopsida</taxon>
        <taxon>Poales</taxon>
        <taxon>Poaceae</taxon>
        <taxon>PACMAD clade</taxon>
        <taxon>Panicoideae</taxon>
        <taxon>Andropogonodae</taxon>
        <taxon>Andropogoneae</taxon>
        <taxon>Tripsacinae</taxon>
        <taxon>Zea</taxon>
    </lineage>
</organism>
<reference evidence="1" key="1">
    <citation type="journal article" date="2009" name="PLoS Genet.">
        <title>Sequencing, mapping, and analysis of 27,455 maize full-length cDNAs.</title>
        <authorList>
            <person name="Soderlund C."/>
            <person name="Descour A."/>
            <person name="Kudrna D."/>
            <person name="Bomhoff M."/>
            <person name="Boyd L."/>
            <person name="Currie J."/>
            <person name="Angelova A."/>
            <person name="Collura K."/>
            <person name="Wissotski M."/>
            <person name="Ashley E."/>
            <person name="Morrow D."/>
            <person name="Fernandes J."/>
            <person name="Walbot V."/>
            <person name="Yu Y."/>
        </authorList>
    </citation>
    <scope>NUCLEOTIDE SEQUENCE</scope>
    <source>
        <strain evidence="1">B73</strain>
    </source>
</reference>
<evidence type="ECO:0000313" key="1">
    <source>
        <dbReference type="EMBL" id="ACR36945.1"/>
    </source>
</evidence>
<dbReference type="EMBL" id="BT086592">
    <property type="protein sequence ID" value="ACR36945.1"/>
    <property type="molecule type" value="mRNA"/>
</dbReference>
<proteinExistence type="evidence at transcript level"/>